<dbReference type="PATRIC" id="fig|451644.5.peg.3164"/>
<evidence type="ECO:0000313" key="1">
    <source>
        <dbReference type="EMBL" id="KMV17635.1"/>
    </source>
</evidence>
<dbReference type="EMBL" id="LFOD01000012">
    <property type="protein sequence ID" value="KMV17635.1"/>
    <property type="molecule type" value="Genomic_DNA"/>
</dbReference>
<dbReference type="RefSeq" id="WP_048895987.1">
    <property type="nucleotide sequence ID" value="NZ_LFOD01000012.1"/>
</dbReference>
<protein>
    <submittedName>
        <fullName evidence="1">Uncharacterized protein</fullName>
    </submittedName>
</protein>
<sequence>MFDDIGDLIDAAADLFDWPERRRPGRVRRFFATRRDRVRRWWRDRRRPTSHLENPVVDLTKKVD</sequence>
<accession>A0A0J8UB85</accession>
<organism evidence="1 2">
    <name type="scientific">Mycolicibacterium conceptionense</name>
    <dbReference type="NCBI Taxonomy" id="451644"/>
    <lineage>
        <taxon>Bacteria</taxon>
        <taxon>Bacillati</taxon>
        <taxon>Actinomycetota</taxon>
        <taxon>Actinomycetes</taxon>
        <taxon>Mycobacteriales</taxon>
        <taxon>Mycobacteriaceae</taxon>
        <taxon>Mycolicibacterium</taxon>
    </lineage>
</organism>
<dbReference type="Proteomes" id="UP000037594">
    <property type="component" value="Unassembled WGS sequence"/>
</dbReference>
<proteinExistence type="predicted"/>
<evidence type="ECO:0000313" key="2">
    <source>
        <dbReference type="Proteomes" id="UP000037594"/>
    </source>
</evidence>
<reference evidence="1 2" key="1">
    <citation type="submission" date="2015-06" db="EMBL/GenBank/DDBJ databases">
        <title>Genome sequence of Mycobacterium conceptionense strain MLE.</title>
        <authorList>
            <person name="Greninger A.L."/>
            <person name="Cunningham G."/>
            <person name="Chiu C.Y."/>
            <person name="Miller S."/>
        </authorList>
    </citation>
    <scope>NUCLEOTIDE SEQUENCE [LARGE SCALE GENOMIC DNA]</scope>
    <source>
        <strain evidence="1 2">MLE</strain>
    </source>
</reference>
<gene>
    <name evidence="1" type="ORF">ACT17_15255</name>
</gene>
<dbReference type="AlphaFoldDB" id="A0A0J8UB85"/>
<comment type="caution">
    <text evidence="1">The sequence shown here is derived from an EMBL/GenBank/DDBJ whole genome shotgun (WGS) entry which is preliminary data.</text>
</comment>
<name>A0A0J8UB85_9MYCO</name>